<keyword evidence="4 6" id="KW-1133">Transmembrane helix</keyword>
<evidence type="ECO:0000313" key="8">
    <source>
        <dbReference type="EMBL" id="MCQ1948526.1"/>
    </source>
</evidence>
<feature type="transmembrane region" description="Helical" evidence="6">
    <location>
        <begin position="297"/>
        <end position="315"/>
    </location>
</feature>
<name>A0ABT1NLC4_9MICC</name>
<feature type="domain" description="Major facilitator superfamily (MFS) profile" evidence="7">
    <location>
        <begin position="230"/>
        <end position="428"/>
    </location>
</feature>
<evidence type="ECO:0000256" key="6">
    <source>
        <dbReference type="SAM" id="Phobius"/>
    </source>
</evidence>
<dbReference type="Gene3D" id="1.20.1250.20">
    <property type="entry name" value="MFS general substrate transporter like domains"/>
    <property type="match status" value="1"/>
</dbReference>
<keyword evidence="9" id="KW-1185">Reference proteome</keyword>
<feature type="transmembrane region" description="Helical" evidence="6">
    <location>
        <begin position="390"/>
        <end position="409"/>
    </location>
</feature>
<dbReference type="EMBL" id="JANFLP010000001">
    <property type="protein sequence ID" value="MCQ1948526.1"/>
    <property type="molecule type" value="Genomic_DNA"/>
</dbReference>
<protein>
    <submittedName>
        <fullName evidence="8">MFS transporter</fullName>
    </submittedName>
</protein>
<organism evidence="8 9">
    <name type="scientific">Arthrobacter jinronghuae</name>
    <dbReference type="NCBI Taxonomy" id="2964609"/>
    <lineage>
        <taxon>Bacteria</taxon>
        <taxon>Bacillati</taxon>
        <taxon>Actinomycetota</taxon>
        <taxon>Actinomycetes</taxon>
        <taxon>Micrococcales</taxon>
        <taxon>Micrococcaceae</taxon>
        <taxon>Arthrobacter</taxon>
    </lineage>
</organism>
<feature type="transmembrane region" description="Helical" evidence="6">
    <location>
        <begin position="233"/>
        <end position="256"/>
    </location>
</feature>
<evidence type="ECO:0000256" key="3">
    <source>
        <dbReference type="ARBA" id="ARBA00022692"/>
    </source>
</evidence>
<dbReference type="CDD" id="cd06173">
    <property type="entry name" value="MFS_MefA_like"/>
    <property type="match status" value="1"/>
</dbReference>
<dbReference type="PROSITE" id="PS50850">
    <property type="entry name" value="MFS"/>
    <property type="match status" value="1"/>
</dbReference>
<dbReference type="SUPFAM" id="SSF103473">
    <property type="entry name" value="MFS general substrate transporter"/>
    <property type="match status" value="1"/>
</dbReference>
<feature type="transmembrane region" description="Helical" evidence="6">
    <location>
        <begin position="57"/>
        <end position="79"/>
    </location>
</feature>
<keyword evidence="2" id="KW-1003">Cell membrane</keyword>
<accession>A0ABT1NLC4</accession>
<feature type="transmembrane region" description="Helical" evidence="6">
    <location>
        <begin position="100"/>
        <end position="130"/>
    </location>
</feature>
<comment type="caution">
    <text evidence="8">The sequence shown here is derived from an EMBL/GenBank/DDBJ whole genome shotgun (WGS) entry which is preliminary data.</text>
</comment>
<dbReference type="PANTHER" id="PTHR23513:SF6">
    <property type="entry name" value="MAJOR FACILITATOR SUPERFAMILY ASSOCIATED DOMAIN-CONTAINING PROTEIN"/>
    <property type="match status" value="1"/>
</dbReference>
<evidence type="ECO:0000256" key="2">
    <source>
        <dbReference type="ARBA" id="ARBA00022475"/>
    </source>
</evidence>
<comment type="subcellular location">
    <subcellularLocation>
        <location evidence="1">Cell membrane</location>
        <topology evidence="1">Multi-pass membrane protein</topology>
    </subcellularLocation>
</comment>
<dbReference type="Proteomes" id="UP001206924">
    <property type="component" value="Unassembled WGS sequence"/>
</dbReference>
<proteinExistence type="predicted"/>
<evidence type="ECO:0000256" key="4">
    <source>
        <dbReference type="ARBA" id="ARBA00022989"/>
    </source>
</evidence>
<reference evidence="8 9" key="1">
    <citation type="submission" date="2022-07" db="EMBL/GenBank/DDBJ databases">
        <title>Novel species in genus Arthrobacter.</title>
        <authorList>
            <person name="Liu Y."/>
        </authorList>
    </citation>
    <scope>NUCLEOTIDE SEQUENCE [LARGE SCALE GENOMIC DNA]</scope>
    <source>
        <strain evidence="9">zg-Y859</strain>
    </source>
</reference>
<sequence>MTTEDGDAAVAPGGVLRDHDFRFLFYATSLSQLGQQVSGLALPLVAVVTLTASEFEVGLLSAMGTVAFLLIGLPAGVWVDRLRYRQVLVSSDLIRAAVLLTVPLAWWLGVLTVWQLYVVALLIGVFSVFFDVAYQSYLPRLIGRDHLVEGNAKLETVHSVAQLGGPVAAGQLIAWLTAPIALALDAIAMGLSALFIGRMRHRQPKPEPVPGSQLGRDIAEGLRFVLGNPLLRAIAGATALFNLAFAAYMAMLVFFLPRELGLGAHQIGMVFSVLGIGGLAGALATRRLTLWLGEGPAIWLSMAVTAPFALLLPAAGGGWSVWLGAAGLAVASFGTVVYNVTQVSFRQSLTPDRLLGRMNATMRFLVWGTQPVGALLGGVLGQLYGAEAALWIAAAAACVAFLPVALSPLRRMRKLPDEQPASANPSAG</sequence>
<evidence type="ECO:0000256" key="1">
    <source>
        <dbReference type="ARBA" id="ARBA00004651"/>
    </source>
</evidence>
<dbReference type="Pfam" id="PF07690">
    <property type="entry name" value="MFS_1"/>
    <property type="match status" value="1"/>
</dbReference>
<evidence type="ECO:0000256" key="5">
    <source>
        <dbReference type="ARBA" id="ARBA00023136"/>
    </source>
</evidence>
<keyword evidence="5 6" id="KW-0472">Membrane</keyword>
<feature type="transmembrane region" description="Helical" evidence="6">
    <location>
        <begin position="172"/>
        <end position="196"/>
    </location>
</feature>
<feature type="transmembrane region" description="Helical" evidence="6">
    <location>
        <begin position="262"/>
        <end position="285"/>
    </location>
</feature>
<evidence type="ECO:0000259" key="7">
    <source>
        <dbReference type="PROSITE" id="PS50850"/>
    </source>
</evidence>
<feature type="transmembrane region" description="Helical" evidence="6">
    <location>
        <begin position="362"/>
        <end position="384"/>
    </location>
</feature>
<dbReference type="RefSeq" id="WP_255864482.1">
    <property type="nucleotide sequence ID" value="NZ_CP104263.1"/>
</dbReference>
<keyword evidence="3 6" id="KW-0812">Transmembrane</keyword>
<dbReference type="PANTHER" id="PTHR23513">
    <property type="entry name" value="INTEGRAL MEMBRANE EFFLUX PROTEIN-RELATED"/>
    <property type="match status" value="1"/>
</dbReference>
<feature type="transmembrane region" description="Helical" evidence="6">
    <location>
        <begin position="321"/>
        <end position="341"/>
    </location>
</feature>
<dbReference type="InterPro" id="IPR011701">
    <property type="entry name" value="MFS"/>
</dbReference>
<dbReference type="InterPro" id="IPR020846">
    <property type="entry name" value="MFS_dom"/>
</dbReference>
<dbReference type="InterPro" id="IPR036259">
    <property type="entry name" value="MFS_trans_sf"/>
</dbReference>
<evidence type="ECO:0000313" key="9">
    <source>
        <dbReference type="Proteomes" id="UP001206924"/>
    </source>
</evidence>
<gene>
    <name evidence="8" type="ORF">NNX28_01120</name>
</gene>